<feature type="compositionally biased region" description="Low complexity" evidence="1">
    <location>
        <begin position="218"/>
        <end position="231"/>
    </location>
</feature>
<proteinExistence type="predicted"/>
<feature type="compositionally biased region" description="Low complexity" evidence="1">
    <location>
        <begin position="98"/>
        <end position="108"/>
    </location>
</feature>
<dbReference type="STRING" id="5486.A0A367XNN3"/>
<dbReference type="EMBL" id="QLNQ01000030">
    <property type="protein sequence ID" value="RCK55255.1"/>
    <property type="molecule type" value="Genomic_DNA"/>
</dbReference>
<dbReference type="AlphaFoldDB" id="A0A367XNN3"/>
<protein>
    <submittedName>
        <fullName evidence="2">Uncharacterized protein</fullName>
    </submittedName>
</protein>
<keyword evidence="3" id="KW-1185">Reference proteome</keyword>
<feature type="compositionally biased region" description="Polar residues" evidence="1">
    <location>
        <begin position="199"/>
        <end position="217"/>
    </location>
</feature>
<dbReference type="OrthoDB" id="25921at2759"/>
<name>A0A367XNN3_9ASCO</name>
<sequence>MIRQKNSNRLLSTNTTNSTTTTTATTNDNLRVENHNLPQAPNFNNNFQPQPEGYGYRPVILVSSDSQQHPSLKYNPAQPYYINDQQPILQGDDPMLGSSAPGTSSSSSNFIANRPSSLHSSPNSDSPNHLNQIVSNYIPMSIPNEDQSVTPPDIFQNVPQDKIQYYVEIPSTTDDLKAALYKDTIRRISHVRNDFDLPTFSSDSSYDNQTEYNPASEQQQQQQQQQQLQQQMPPPMTQPSNFNNGYQDVDAALGAPFISHADFDVGYESQSSDDFSHTRAVFAEHFGIVIPKSKEAEQQNIAPPPHQAKIGDALPNAIRSPVSLRMLQYPKTYLNTSIEEYFRDNRELLEKTLLSPKSIWTKQDDKLIWTSIFSGVIGRPFPNFAFFIDRGLNVILKVCNRSLASVTSDTCFTKETFDVLVKRSYSSYGGLIKNLRESIGLYIESSTILSWLSSWSLFIHSNSTAKVSNLILTGSTSLLRNCLNDYQKISDVHPTIAFIIRAIRVNTFCAAAPDYKFDIIEQIYHDVVQYKKFVIYNQDLTTKNNGYILKSFVDLENFLHDLINNRYPRIKQLDEAYKRKNNFPPGGDNIEFISPDDIFSVIVDWLSIVPSHAMSVGKSMTPLKKNYYLFFIAISVALSSIFPYMRSVFLVDPWNVIFPRTDFDNELYKFTSADVGRADQFEYLSQLSKKLLRTINFFLNRRLLIYSVINQTNVLQPGETYLEKCDSIDGYPNVVHLKPAKVKFNEVPLPDFSINNIINAYNYPMVDFKSEKYKQFKGVFSTETHDQKVRIKELRAKFENTDKETTNGSLVPKDDFDYNIGMFAYDFNVKPLLDEITSVLTELKPNTIEEIKQELENFENSQKEVGKCV</sequence>
<reference evidence="2 3" key="1">
    <citation type="submission" date="2018-06" db="EMBL/GenBank/DDBJ databases">
        <title>Whole genome sequencing of Candida tropicalis (genome annotated by CSBL at Korea University).</title>
        <authorList>
            <person name="Ahn J."/>
        </authorList>
    </citation>
    <scope>NUCLEOTIDE SEQUENCE [LARGE SCALE GENOMIC DNA]</scope>
    <source>
        <strain evidence="2 3">ATCC 20962</strain>
    </source>
</reference>
<comment type="caution">
    <text evidence="2">The sequence shown here is derived from an EMBL/GenBank/DDBJ whole genome shotgun (WGS) entry which is preliminary data.</text>
</comment>
<feature type="region of interest" description="Disordered" evidence="1">
    <location>
        <begin position="1"/>
        <end position="26"/>
    </location>
</feature>
<feature type="compositionally biased region" description="Low complexity" evidence="1">
    <location>
        <begin position="7"/>
        <end position="26"/>
    </location>
</feature>
<gene>
    <name evidence="2" type="ORF">Cantr_04505</name>
</gene>
<dbReference type="Proteomes" id="UP000253472">
    <property type="component" value="Unassembled WGS sequence"/>
</dbReference>
<dbReference type="PANTHER" id="PTHR47657">
    <property type="entry name" value="STEROL REGULATORY ELEMENT-BINDING PROTEIN ECM22"/>
    <property type="match status" value="1"/>
</dbReference>
<dbReference type="PANTHER" id="PTHR47657:SF7">
    <property type="entry name" value="STEROL REGULATORY ELEMENT-BINDING PROTEIN ECM22"/>
    <property type="match status" value="1"/>
</dbReference>
<organism evidence="2 3">
    <name type="scientific">Candida viswanathii</name>
    <dbReference type="NCBI Taxonomy" id="5486"/>
    <lineage>
        <taxon>Eukaryota</taxon>
        <taxon>Fungi</taxon>
        <taxon>Dikarya</taxon>
        <taxon>Ascomycota</taxon>
        <taxon>Saccharomycotina</taxon>
        <taxon>Pichiomycetes</taxon>
        <taxon>Debaryomycetaceae</taxon>
        <taxon>Candida/Lodderomyces clade</taxon>
        <taxon>Candida</taxon>
    </lineage>
</organism>
<dbReference type="GO" id="GO:0000981">
    <property type="term" value="F:DNA-binding transcription factor activity, RNA polymerase II-specific"/>
    <property type="evidence" value="ECO:0007669"/>
    <property type="project" value="TreeGrafter"/>
</dbReference>
<feature type="compositionally biased region" description="Low complexity" evidence="1">
    <location>
        <begin position="115"/>
        <end position="131"/>
    </location>
</feature>
<feature type="region of interest" description="Disordered" evidence="1">
    <location>
        <begin position="196"/>
        <end position="246"/>
    </location>
</feature>
<dbReference type="InterPro" id="IPR052400">
    <property type="entry name" value="Zn2-C6_fungal_TF"/>
</dbReference>
<evidence type="ECO:0000256" key="1">
    <source>
        <dbReference type="SAM" id="MobiDB-lite"/>
    </source>
</evidence>
<accession>A0A367XNN3</accession>
<feature type="region of interest" description="Disordered" evidence="1">
    <location>
        <begin position="84"/>
        <end position="131"/>
    </location>
</feature>
<evidence type="ECO:0000313" key="3">
    <source>
        <dbReference type="Proteomes" id="UP000253472"/>
    </source>
</evidence>
<evidence type="ECO:0000313" key="2">
    <source>
        <dbReference type="EMBL" id="RCK55255.1"/>
    </source>
</evidence>